<protein>
    <submittedName>
        <fullName evidence="2">Uncharacterized protein</fullName>
    </submittedName>
</protein>
<comment type="caution">
    <text evidence="2">The sequence shown here is derived from an EMBL/GenBank/DDBJ whole genome shotgun (WGS) entry which is preliminary data.</text>
</comment>
<dbReference type="Proteomes" id="UP000823604">
    <property type="component" value="Unassembled WGS sequence"/>
</dbReference>
<dbReference type="AlphaFoldDB" id="A0A9D9NGL2"/>
<evidence type="ECO:0000256" key="1">
    <source>
        <dbReference type="SAM" id="Phobius"/>
    </source>
</evidence>
<reference evidence="2" key="1">
    <citation type="submission" date="2020-10" db="EMBL/GenBank/DDBJ databases">
        <authorList>
            <person name="Gilroy R."/>
        </authorList>
    </citation>
    <scope>NUCLEOTIDE SEQUENCE</scope>
    <source>
        <strain evidence="2">B1-8020</strain>
    </source>
</reference>
<keyword evidence="1" id="KW-0472">Membrane</keyword>
<evidence type="ECO:0000313" key="2">
    <source>
        <dbReference type="EMBL" id="MBO8473011.1"/>
    </source>
</evidence>
<reference evidence="2" key="2">
    <citation type="journal article" date="2021" name="PeerJ">
        <title>Extensive microbial diversity within the chicken gut microbiome revealed by metagenomics and culture.</title>
        <authorList>
            <person name="Gilroy R."/>
            <person name="Ravi A."/>
            <person name="Getino M."/>
            <person name="Pursley I."/>
            <person name="Horton D.L."/>
            <person name="Alikhan N.F."/>
            <person name="Baker D."/>
            <person name="Gharbi K."/>
            <person name="Hall N."/>
            <person name="Watson M."/>
            <person name="Adriaenssens E.M."/>
            <person name="Foster-Nyarko E."/>
            <person name="Jarju S."/>
            <person name="Secka A."/>
            <person name="Antonio M."/>
            <person name="Oren A."/>
            <person name="Chaudhuri R.R."/>
            <person name="La Ragione R."/>
            <person name="Hildebrand F."/>
            <person name="Pallen M.J."/>
        </authorList>
    </citation>
    <scope>NUCLEOTIDE SEQUENCE</scope>
    <source>
        <strain evidence="2">B1-8020</strain>
    </source>
</reference>
<sequence>MENYVSSPQIWRSGVKKAFYGFIGVTFLGILAAIFSVIPVIGWILNIVTGILIIVSYVYFLMGLKDMRASLINLDDAAAVSNIYTGSIIGIVAAVVSAIPFISVAGGVLAIISYVMMLVGFYRMRNSISLPELAKSGAFILFIGMILDIVGSLLGFIPIAGPVVEAIISLAVFVLAIMGWKRISDSEI</sequence>
<dbReference type="EMBL" id="JADIMA010000045">
    <property type="protein sequence ID" value="MBO8473011.1"/>
    <property type="molecule type" value="Genomic_DNA"/>
</dbReference>
<feature type="transmembrane region" description="Helical" evidence="1">
    <location>
        <begin position="43"/>
        <end position="62"/>
    </location>
</feature>
<feature type="transmembrane region" description="Helical" evidence="1">
    <location>
        <begin position="136"/>
        <end position="157"/>
    </location>
</feature>
<feature type="transmembrane region" description="Helical" evidence="1">
    <location>
        <begin position="18"/>
        <end position="37"/>
    </location>
</feature>
<proteinExistence type="predicted"/>
<accession>A0A9D9NGL2</accession>
<evidence type="ECO:0000313" key="3">
    <source>
        <dbReference type="Proteomes" id="UP000823604"/>
    </source>
</evidence>
<feature type="transmembrane region" description="Helical" evidence="1">
    <location>
        <begin position="83"/>
        <end position="102"/>
    </location>
</feature>
<organism evidence="2 3">
    <name type="scientific">Candidatus Merdivivens pullicola</name>
    <dbReference type="NCBI Taxonomy" id="2840872"/>
    <lineage>
        <taxon>Bacteria</taxon>
        <taxon>Pseudomonadati</taxon>
        <taxon>Bacteroidota</taxon>
        <taxon>Bacteroidia</taxon>
        <taxon>Bacteroidales</taxon>
        <taxon>Muribaculaceae</taxon>
        <taxon>Muribaculaceae incertae sedis</taxon>
        <taxon>Candidatus Merdivivens</taxon>
    </lineage>
</organism>
<keyword evidence="1" id="KW-1133">Transmembrane helix</keyword>
<gene>
    <name evidence="2" type="ORF">IAB81_05220</name>
</gene>
<feature type="transmembrane region" description="Helical" evidence="1">
    <location>
        <begin position="163"/>
        <end position="180"/>
    </location>
</feature>
<keyword evidence="1" id="KW-0812">Transmembrane</keyword>
<feature type="transmembrane region" description="Helical" evidence="1">
    <location>
        <begin position="108"/>
        <end position="124"/>
    </location>
</feature>
<name>A0A9D9NGL2_9BACT</name>